<dbReference type="GO" id="GO:0003723">
    <property type="term" value="F:RNA binding"/>
    <property type="evidence" value="ECO:0007669"/>
    <property type="project" value="InterPro"/>
</dbReference>
<dbReference type="PANTHER" id="PTHR47926">
    <property type="entry name" value="PENTATRICOPEPTIDE REPEAT-CONTAINING PROTEIN"/>
    <property type="match status" value="1"/>
</dbReference>
<dbReference type="GO" id="GO:0008270">
    <property type="term" value="F:zinc ion binding"/>
    <property type="evidence" value="ECO:0007669"/>
    <property type="project" value="InterPro"/>
</dbReference>
<feature type="compositionally biased region" description="Polar residues" evidence="4">
    <location>
        <begin position="127"/>
        <end position="147"/>
    </location>
</feature>
<dbReference type="InterPro" id="IPR002885">
    <property type="entry name" value="PPR_rpt"/>
</dbReference>
<evidence type="ECO:0000256" key="3">
    <source>
        <dbReference type="PROSITE-ProRule" id="PRU00708"/>
    </source>
</evidence>
<name>A0A7N0TSA4_KALFE</name>
<feature type="compositionally biased region" description="Polar residues" evidence="4">
    <location>
        <begin position="235"/>
        <end position="246"/>
    </location>
</feature>
<dbReference type="GO" id="GO:0099402">
    <property type="term" value="P:plant organ development"/>
    <property type="evidence" value="ECO:0007669"/>
    <property type="project" value="UniProtKB-ARBA"/>
</dbReference>
<protein>
    <recommendedName>
        <fullName evidence="5">DYW domain-containing protein</fullName>
    </recommendedName>
</protein>
<reference evidence="6" key="1">
    <citation type="submission" date="2021-01" db="UniProtKB">
        <authorList>
            <consortium name="EnsemblPlants"/>
        </authorList>
    </citation>
    <scope>IDENTIFICATION</scope>
</reference>
<evidence type="ECO:0000256" key="2">
    <source>
        <dbReference type="ARBA" id="ARBA00022737"/>
    </source>
</evidence>
<dbReference type="PROSITE" id="PS51375">
    <property type="entry name" value="PPR"/>
    <property type="match status" value="1"/>
</dbReference>
<feature type="repeat" description="PPR" evidence="3">
    <location>
        <begin position="449"/>
        <end position="483"/>
    </location>
</feature>
<feature type="compositionally biased region" description="Polar residues" evidence="4">
    <location>
        <begin position="310"/>
        <end position="334"/>
    </location>
</feature>
<keyword evidence="2" id="KW-0677">Repeat</keyword>
<dbReference type="GO" id="GO:0009451">
    <property type="term" value="P:RNA modification"/>
    <property type="evidence" value="ECO:0007669"/>
    <property type="project" value="InterPro"/>
</dbReference>
<evidence type="ECO:0000256" key="1">
    <source>
        <dbReference type="ARBA" id="ARBA00006643"/>
    </source>
</evidence>
<dbReference type="Gene3D" id="1.25.40.10">
    <property type="entry name" value="Tetratricopeptide repeat domain"/>
    <property type="match status" value="2"/>
</dbReference>
<accession>A0A7N0TSA4</accession>
<feature type="region of interest" description="Disordered" evidence="4">
    <location>
        <begin position="309"/>
        <end position="336"/>
    </location>
</feature>
<evidence type="ECO:0000313" key="6">
    <source>
        <dbReference type="EnsemblPlants" id="Kaladp0042s0374.1.v1.1.CDS.1"/>
    </source>
</evidence>
<keyword evidence="7" id="KW-1185">Reference proteome</keyword>
<dbReference type="InterPro" id="IPR011990">
    <property type="entry name" value="TPR-like_helical_dom_sf"/>
</dbReference>
<proteinExistence type="inferred from homology"/>
<dbReference type="Pfam" id="PF14432">
    <property type="entry name" value="DYW_deaminase"/>
    <property type="match status" value="1"/>
</dbReference>
<dbReference type="Gramene" id="Kaladp0042s0374.1.v1.1">
    <property type="protein sequence ID" value="Kaladp0042s0374.1.v1.1.CDS.1"/>
    <property type="gene ID" value="Kaladp0042s0374.v1.1"/>
</dbReference>
<evidence type="ECO:0000313" key="7">
    <source>
        <dbReference type="Proteomes" id="UP000594263"/>
    </source>
</evidence>
<dbReference type="Pfam" id="PF01535">
    <property type="entry name" value="PPR"/>
    <property type="match status" value="2"/>
</dbReference>
<dbReference type="InterPro" id="IPR046960">
    <property type="entry name" value="PPR_At4g14850-like_plant"/>
</dbReference>
<organism evidence="6 7">
    <name type="scientific">Kalanchoe fedtschenkoi</name>
    <name type="common">Lavender scallops</name>
    <name type="synonym">South American air plant</name>
    <dbReference type="NCBI Taxonomy" id="63787"/>
    <lineage>
        <taxon>Eukaryota</taxon>
        <taxon>Viridiplantae</taxon>
        <taxon>Streptophyta</taxon>
        <taxon>Embryophyta</taxon>
        <taxon>Tracheophyta</taxon>
        <taxon>Spermatophyta</taxon>
        <taxon>Magnoliopsida</taxon>
        <taxon>eudicotyledons</taxon>
        <taxon>Gunneridae</taxon>
        <taxon>Pentapetalae</taxon>
        <taxon>Saxifragales</taxon>
        <taxon>Crassulaceae</taxon>
        <taxon>Kalanchoe</taxon>
    </lineage>
</organism>
<sequence>MFSRRASTATKSSIIALSKLFCRNKFTNSIKVAPLGRVLSTATEASPYLQTPVASDRNESFLEYSNQDRGAGGGDRSLNSVQYNQISRNDFSRNARNWDKPNANFVRNESFGAAERYGQNGGGYSRGESQSFDGSSGHNLQNFSSANRPMAGDYRPKWDGYKWSNYTDGQHQTFREQPENPNGANGVYHQSRDAGSVGQFSRNLGGSRGGNGGVYHQDGVNVPSHRMGGVGLQMPSENYGSLSNYGQSQQVENQYYEPSAGTYQGSVAQQNGNVGSQTGNYYNYPGHNVEKYQQNHYGNLIHNKNADSVPLQSNLNAPYPSTSSQAPGYSNTDGASPDVVETQQIRGTVEELEQYVKDGKVKEALEVLELLENNERQLDPDGDVSTVVKLIEACGEGKDAKEAKIVHKALVKLISPLTVSVYNKILDMYLKCGSVEDAYSLFNDFSKDDLESWDTMIRGLAKNDLGEEAIDIFTEFKSTGLKPDGRIFIGVFAACGIVGDVIEGMLHFRSMSEHYGITPSMEHYVGVVNMLGHAGYLDNALEFIENMPVDPSVDVWETMMHVCRVQGNVELGDRCAELVEKLDPSRLSEQSKAGLIPLKASDLEKEKKKLASQSLIEVRSRVHEYRAGDTSHPENDRIYALLRGLKTQMKEAGYIPELRGVLHDIDPEGKEEALLAHSERLAAAYGFLTTAARQPIRVIKNLRVCVDCHNALKIISMLVGRELIMRDAKRFHHFKDGVCSCKDYW</sequence>
<evidence type="ECO:0000256" key="4">
    <source>
        <dbReference type="SAM" id="MobiDB-lite"/>
    </source>
</evidence>
<evidence type="ECO:0000259" key="5">
    <source>
        <dbReference type="Pfam" id="PF14432"/>
    </source>
</evidence>
<dbReference type="AlphaFoldDB" id="A0A7N0TSA4"/>
<feature type="region of interest" description="Disordered" evidence="4">
    <location>
        <begin position="116"/>
        <end position="151"/>
    </location>
</feature>
<dbReference type="NCBIfam" id="TIGR00756">
    <property type="entry name" value="PPR"/>
    <property type="match status" value="2"/>
</dbReference>
<dbReference type="PANTHER" id="PTHR47926:SF388">
    <property type="entry name" value="DYW DOMAIN-CONTAINING PROTEIN"/>
    <property type="match status" value="1"/>
</dbReference>
<dbReference type="Proteomes" id="UP000594263">
    <property type="component" value="Unplaced"/>
</dbReference>
<comment type="similarity">
    <text evidence="1">Belongs to the PPR family. PCMP-H subfamily.</text>
</comment>
<feature type="domain" description="DYW" evidence="5">
    <location>
        <begin position="653"/>
        <end position="745"/>
    </location>
</feature>
<dbReference type="InterPro" id="IPR032867">
    <property type="entry name" value="DYW_dom"/>
</dbReference>
<feature type="region of interest" description="Disordered" evidence="4">
    <location>
        <begin position="171"/>
        <end position="246"/>
    </location>
</feature>
<dbReference type="FunFam" id="1.25.40.10:FF:000158">
    <property type="entry name" value="pentatricopeptide repeat-containing protein At2g33680"/>
    <property type="match status" value="1"/>
</dbReference>
<dbReference type="EnsemblPlants" id="Kaladp0042s0374.1.v1.1">
    <property type="protein sequence ID" value="Kaladp0042s0374.1.v1.1.CDS.1"/>
    <property type="gene ID" value="Kaladp0042s0374.v1.1"/>
</dbReference>